<dbReference type="Pfam" id="PF01555">
    <property type="entry name" value="N6_N4_Mtase"/>
    <property type="match status" value="1"/>
</dbReference>
<dbReference type="EC" id="2.1.1.113" evidence="2"/>
<dbReference type="InterPro" id="IPR029063">
    <property type="entry name" value="SAM-dependent_MTases_sf"/>
</dbReference>
<evidence type="ECO:0000256" key="5">
    <source>
        <dbReference type="ARBA" id="ARBA00022691"/>
    </source>
</evidence>
<evidence type="ECO:0000256" key="7">
    <source>
        <dbReference type="ARBA" id="ARBA00023125"/>
    </source>
</evidence>
<keyword evidence="3 10" id="KW-0489">Methyltransferase</keyword>
<evidence type="ECO:0000313" key="10">
    <source>
        <dbReference type="EMBL" id="EJF51844.1"/>
    </source>
</evidence>
<dbReference type="Gene3D" id="3.40.50.150">
    <property type="entry name" value="Vaccinia Virus protein VP39"/>
    <property type="match status" value="2"/>
</dbReference>
<evidence type="ECO:0000256" key="1">
    <source>
        <dbReference type="ARBA" id="ARBA00010203"/>
    </source>
</evidence>
<dbReference type="InterPro" id="IPR017985">
    <property type="entry name" value="MeTrfase_CN4_CS"/>
</dbReference>
<protein>
    <recommendedName>
        <fullName evidence="2">site-specific DNA-methyltransferase (cytosine-N(4)-specific)</fullName>
        <ecNumber evidence="2">2.1.1.113</ecNumber>
    </recommendedName>
</protein>
<sequence length="382" mass="43168">MKDFLNKPIEEDLDISLLNIDDKVRSNLFTWRGQFSPQFIEELLSAYADKDHVIFDPFLGSGTILVESAHFGLSAYGTELNPAAVGLAKIYELINVEPHQRETIVKSVENIVDSKPNLERLVSITKESKAYEAIVTEALIIGLDLYHKEYSIDRLNKAWEQLKSTIKSLPFSTSEVRCFNSDAREVPLSDDFVDLVITSPPYINVFNYHQNYRKSAEAIGYNVLNVAKSEIGANRKFRGNRYLTVIQYCIDIAMVFNELRRVCKDSAKVIFIVGRESTVKKTRFFNSALLTKVAELAGFKVVGNQERYFTNKFGQKIYEDILRFEIGEPTITEEQLISGAREIGISQLKGADTIAPEESKNDLEMAIIKGVDVSPSVILKEI</sequence>
<dbReference type="HOGENOM" id="CLU_058365_0_0_10"/>
<dbReference type="PANTHER" id="PTHR13370:SF3">
    <property type="entry name" value="TRNA (GUANINE(10)-N2)-METHYLTRANSFERASE HOMOLOG"/>
    <property type="match status" value="1"/>
</dbReference>
<evidence type="ECO:0000313" key="11">
    <source>
        <dbReference type="Proteomes" id="UP000005113"/>
    </source>
</evidence>
<dbReference type="GO" id="GO:0008170">
    <property type="term" value="F:N-methyltransferase activity"/>
    <property type="evidence" value="ECO:0007669"/>
    <property type="project" value="InterPro"/>
</dbReference>
<organism evidence="10 11">
    <name type="scientific">Saprospira grandis DSM 2844</name>
    <dbReference type="NCBI Taxonomy" id="694433"/>
    <lineage>
        <taxon>Bacteria</taxon>
        <taxon>Pseudomonadati</taxon>
        <taxon>Bacteroidota</taxon>
        <taxon>Saprospiria</taxon>
        <taxon>Saprospirales</taxon>
        <taxon>Saprospiraceae</taxon>
        <taxon>Saprospira</taxon>
    </lineage>
</organism>
<dbReference type="Proteomes" id="UP000005113">
    <property type="component" value="Unassembled WGS sequence"/>
</dbReference>
<dbReference type="GO" id="GO:0005737">
    <property type="term" value="C:cytoplasm"/>
    <property type="evidence" value="ECO:0007669"/>
    <property type="project" value="TreeGrafter"/>
</dbReference>
<evidence type="ECO:0000256" key="6">
    <source>
        <dbReference type="ARBA" id="ARBA00022747"/>
    </source>
</evidence>
<gene>
    <name evidence="10" type="ORF">SapgrDRAFT_0085</name>
</gene>
<evidence type="ECO:0000259" key="9">
    <source>
        <dbReference type="Pfam" id="PF01555"/>
    </source>
</evidence>
<keyword evidence="7" id="KW-0238">DNA-binding</keyword>
<dbReference type="OrthoDB" id="817797at2"/>
<evidence type="ECO:0000256" key="2">
    <source>
        <dbReference type="ARBA" id="ARBA00012185"/>
    </source>
</evidence>
<evidence type="ECO:0000256" key="4">
    <source>
        <dbReference type="ARBA" id="ARBA00022679"/>
    </source>
</evidence>
<dbReference type="PANTHER" id="PTHR13370">
    <property type="entry name" value="RNA METHYLASE-RELATED"/>
    <property type="match status" value="1"/>
</dbReference>
<keyword evidence="6" id="KW-0680">Restriction system</keyword>
<dbReference type="InterPro" id="IPR002941">
    <property type="entry name" value="DNA_methylase_N4/N6"/>
</dbReference>
<evidence type="ECO:0000256" key="8">
    <source>
        <dbReference type="ARBA" id="ARBA00049120"/>
    </source>
</evidence>
<comment type="catalytic activity">
    <reaction evidence="8">
        <text>a 2'-deoxycytidine in DNA + S-adenosyl-L-methionine = an N(4)-methyl-2'-deoxycytidine in DNA + S-adenosyl-L-homocysteine + H(+)</text>
        <dbReference type="Rhea" id="RHEA:16857"/>
        <dbReference type="Rhea" id="RHEA-COMP:11369"/>
        <dbReference type="Rhea" id="RHEA-COMP:13674"/>
        <dbReference type="ChEBI" id="CHEBI:15378"/>
        <dbReference type="ChEBI" id="CHEBI:57856"/>
        <dbReference type="ChEBI" id="CHEBI:59789"/>
        <dbReference type="ChEBI" id="CHEBI:85452"/>
        <dbReference type="ChEBI" id="CHEBI:137933"/>
        <dbReference type="EC" id="2.1.1.113"/>
    </reaction>
</comment>
<dbReference type="GO" id="GO:0009307">
    <property type="term" value="P:DNA restriction-modification system"/>
    <property type="evidence" value="ECO:0007669"/>
    <property type="project" value="UniProtKB-KW"/>
</dbReference>
<feature type="domain" description="DNA methylase N-4/N-6" evidence="9">
    <location>
        <begin position="19"/>
        <end position="88"/>
    </location>
</feature>
<dbReference type="GO" id="GO:0032259">
    <property type="term" value="P:methylation"/>
    <property type="evidence" value="ECO:0007669"/>
    <property type="project" value="UniProtKB-KW"/>
</dbReference>
<evidence type="ECO:0000256" key="3">
    <source>
        <dbReference type="ARBA" id="ARBA00022603"/>
    </source>
</evidence>
<dbReference type="GO" id="GO:0015667">
    <property type="term" value="F:site-specific DNA-methyltransferase (cytosine-N4-specific) activity"/>
    <property type="evidence" value="ECO:0007669"/>
    <property type="project" value="UniProtKB-EC"/>
</dbReference>
<dbReference type="SUPFAM" id="SSF53335">
    <property type="entry name" value="S-adenosyl-L-methionine-dependent methyltransferases"/>
    <property type="match status" value="1"/>
</dbReference>
<dbReference type="RefSeq" id="WP_002656337.1">
    <property type="nucleotide sequence ID" value="NZ_JH719942.1"/>
</dbReference>
<dbReference type="EMBL" id="JH719942">
    <property type="protein sequence ID" value="EJF51844.1"/>
    <property type="molecule type" value="Genomic_DNA"/>
</dbReference>
<dbReference type="PROSITE" id="PS00093">
    <property type="entry name" value="N4_MTASE"/>
    <property type="match status" value="1"/>
</dbReference>
<accession>J0NWG6</accession>
<keyword evidence="4" id="KW-0808">Transferase</keyword>
<reference evidence="11" key="1">
    <citation type="journal article" date="2012" name="Stand. Genomic Sci.">
        <title>Permanent draft genome sequence of the gliding predator Saprospira grandis strain Sa g1 (= HR1).</title>
        <authorList>
            <person name="Mavromatis K."/>
            <person name="Chertkov O."/>
            <person name="Lapidus A."/>
            <person name="Nolan M."/>
            <person name="Lucas S."/>
            <person name="Tice H."/>
            <person name="Del Rio T.G."/>
            <person name="Cheng J.F."/>
            <person name="Han C."/>
            <person name="Tapia R."/>
            <person name="Bruce D."/>
            <person name="Goodwin L.A."/>
            <person name="Pitluck S."/>
            <person name="Huntemann M."/>
            <person name="Liolios K."/>
            <person name="Pagani I."/>
            <person name="Ivanova N."/>
            <person name="Mikhailova N."/>
            <person name="Pati A."/>
            <person name="Chen A."/>
            <person name="Palaniappan K."/>
            <person name="Land M."/>
            <person name="Brambilla E.M."/>
            <person name="Rohde M."/>
            <person name="Spring S."/>
            <person name="Goker M."/>
            <person name="Detter J.C."/>
            <person name="Bristow J."/>
            <person name="Eisen J.A."/>
            <person name="Markowitz V."/>
            <person name="Hugenholtz P."/>
            <person name="Kyrpides N.C."/>
            <person name="Klenk H.P."/>
            <person name="Woyke T."/>
        </authorList>
    </citation>
    <scope>NUCLEOTIDE SEQUENCE [LARGE SCALE GENOMIC DNA]</scope>
    <source>
        <strain evidence="11">DSM 2844</strain>
    </source>
</reference>
<keyword evidence="5" id="KW-0949">S-adenosyl-L-methionine</keyword>
<dbReference type="GO" id="GO:0003677">
    <property type="term" value="F:DNA binding"/>
    <property type="evidence" value="ECO:0007669"/>
    <property type="project" value="UniProtKB-KW"/>
</dbReference>
<name>J0NWG6_9BACT</name>
<proteinExistence type="inferred from homology"/>
<dbReference type="AlphaFoldDB" id="J0NWG6"/>
<comment type="similarity">
    <text evidence="1">Belongs to the N(4)/N(6)-methyltransferase family. N(4) subfamily.</text>
</comment>